<protein>
    <recommendedName>
        <fullName evidence="4">Outer membrane protein beta-barrel domain-containing protein</fullName>
    </recommendedName>
</protein>
<evidence type="ECO:0000313" key="3">
    <source>
        <dbReference type="Proteomes" id="UP001139450"/>
    </source>
</evidence>
<gene>
    <name evidence="2" type="ORF">MUY27_10020</name>
</gene>
<reference evidence="2" key="1">
    <citation type="submission" date="2022-04" db="EMBL/GenBank/DDBJ databases">
        <title>Mucilaginibacter sp. RS28 isolated from freshwater.</title>
        <authorList>
            <person name="Ko S.-R."/>
        </authorList>
    </citation>
    <scope>NUCLEOTIDE SEQUENCE</scope>
    <source>
        <strain evidence="2">RS28</strain>
    </source>
</reference>
<dbReference type="SUPFAM" id="SSF56925">
    <property type="entry name" value="OMPA-like"/>
    <property type="match status" value="1"/>
</dbReference>
<comment type="caution">
    <text evidence="2">The sequence shown here is derived from an EMBL/GenBank/DDBJ whole genome shotgun (WGS) entry which is preliminary data.</text>
</comment>
<evidence type="ECO:0008006" key="4">
    <source>
        <dbReference type="Google" id="ProtNLM"/>
    </source>
</evidence>
<dbReference type="RefSeq" id="WP_245129885.1">
    <property type="nucleotide sequence ID" value="NZ_JALJEJ010000004.1"/>
</dbReference>
<dbReference type="EMBL" id="JALJEJ010000004">
    <property type="protein sequence ID" value="MCJ8210045.1"/>
    <property type="molecule type" value="Genomic_DNA"/>
</dbReference>
<feature type="signal peptide" evidence="1">
    <location>
        <begin position="1"/>
        <end position="21"/>
    </location>
</feature>
<feature type="chain" id="PRO_5040997864" description="Outer membrane protein beta-barrel domain-containing protein" evidence="1">
    <location>
        <begin position="22"/>
        <end position="247"/>
    </location>
</feature>
<dbReference type="Proteomes" id="UP001139450">
    <property type="component" value="Unassembled WGS sequence"/>
</dbReference>
<dbReference type="InterPro" id="IPR011250">
    <property type="entry name" value="OMP/PagP_B-barrel"/>
</dbReference>
<accession>A0A9X2B9S1</accession>
<sequence length="247" mass="27032">MKKLFYTICMGAALFSADRAAAQSSGKGWMGSAAGTAQIQVTYRNTNLDQLNGVLNRNGIPSLGGNDVWLNLSMNHIHNKFIMEDGLGFTPTSTAENNGLKAKLNQYQAYLRAGYDIGNSPVARFFPFVGVNFSAAMLRLQDDRRMNAVNDFSQELLNSTSSKNLYQGNFGVELGMGFDYLIKMKPKSVDCFTIQRSIPIGVRGGYYINAARSDWHVDGHSLDNGPDKNQSAVFLSVNIGLGYAISK</sequence>
<organism evidence="2 3">
    <name type="scientific">Mucilaginibacter straminoryzae</name>
    <dbReference type="NCBI Taxonomy" id="2932774"/>
    <lineage>
        <taxon>Bacteria</taxon>
        <taxon>Pseudomonadati</taxon>
        <taxon>Bacteroidota</taxon>
        <taxon>Sphingobacteriia</taxon>
        <taxon>Sphingobacteriales</taxon>
        <taxon>Sphingobacteriaceae</taxon>
        <taxon>Mucilaginibacter</taxon>
    </lineage>
</organism>
<keyword evidence="3" id="KW-1185">Reference proteome</keyword>
<proteinExistence type="predicted"/>
<dbReference type="AlphaFoldDB" id="A0A9X2B9S1"/>
<name>A0A9X2B9S1_9SPHI</name>
<evidence type="ECO:0000256" key="1">
    <source>
        <dbReference type="SAM" id="SignalP"/>
    </source>
</evidence>
<keyword evidence="1" id="KW-0732">Signal</keyword>
<evidence type="ECO:0000313" key="2">
    <source>
        <dbReference type="EMBL" id="MCJ8210045.1"/>
    </source>
</evidence>